<gene>
    <name evidence="9" type="ORF">BB558_005949</name>
</gene>
<feature type="region of interest" description="Disordered" evidence="7">
    <location>
        <begin position="1527"/>
        <end position="1556"/>
    </location>
</feature>
<feature type="region of interest" description="Disordered" evidence="7">
    <location>
        <begin position="30"/>
        <end position="68"/>
    </location>
</feature>
<name>A0A2U1IZ85_SMIAN</name>
<evidence type="ECO:0000256" key="7">
    <source>
        <dbReference type="SAM" id="MobiDB-lite"/>
    </source>
</evidence>
<evidence type="ECO:0000256" key="4">
    <source>
        <dbReference type="ARBA" id="ARBA00022777"/>
    </source>
</evidence>
<evidence type="ECO:0000256" key="5">
    <source>
        <dbReference type="ARBA" id="ARBA00022840"/>
    </source>
</evidence>
<keyword evidence="4" id="KW-0418">Kinase</keyword>
<dbReference type="GO" id="GO:0004674">
    <property type="term" value="F:protein serine/threonine kinase activity"/>
    <property type="evidence" value="ECO:0007669"/>
    <property type="project" value="UniProtKB-KW"/>
</dbReference>
<keyword evidence="3 6" id="KW-0547">Nucleotide-binding</keyword>
<dbReference type="Proteomes" id="UP000245591">
    <property type="component" value="Unassembled WGS sequence"/>
</dbReference>
<feature type="compositionally biased region" description="Low complexity" evidence="7">
    <location>
        <begin position="302"/>
        <end position="314"/>
    </location>
</feature>
<feature type="region of interest" description="Disordered" evidence="7">
    <location>
        <begin position="491"/>
        <end position="520"/>
    </location>
</feature>
<dbReference type="SMART" id="SM00220">
    <property type="entry name" value="S_TKc"/>
    <property type="match status" value="1"/>
</dbReference>
<feature type="region of interest" description="Disordered" evidence="7">
    <location>
        <begin position="261"/>
        <end position="326"/>
    </location>
</feature>
<proteinExistence type="predicted"/>
<reference evidence="9 10" key="1">
    <citation type="journal article" date="2018" name="MBio">
        <title>Comparative Genomics Reveals the Core Gene Toolbox for the Fungus-Insect Symbiosis.</title>
        <authorList>
            <person name="Wang Y."/>
            <person name="Stata M."/>
            <person name="Wang W."/>
            <person name="Stajich J.E."/>
            <person name="White M.M."/>
            <person name="Moncalvo J.M."/>
        </authorList>
    </citation>
    <scope>NUCLEOTIDE SEQUENCE [LARGE SCALE GENOMIC DNA]</scope>
    <source>
        <strain evidence="9 10">AUS-126-30</strain>
    </source>
</reference>
<dbReference type="InterPro" id="IPR008271">
    <property type="entry name" value="Ser/Thr_kinase_AS"/>
</dbReference>
<comment type="caution">
    <text evidence="9">The sequence shown here is derived from an EMBL/GenBank/DDBJ whole genome shotgun (WGS) entry which is preliminary data.</text>
</comment>
<organism evidence="9 10">
    <name type="scientific">Smittium angustum</name>
    <dbReference type="NCBI Taxonomy" id="133377"/>
    <lineage>
        <taxon>Eukaryota</taxon>
        <taxon>Fungi</taxon>
        <taxon>Fungi incertae sedis</taxon>
        <taxon>Zoopagomycota</taxon>
        <taxon>Kickxellomycotina</taxon>
        <taxon>Harpellomycetes</taxon>
        <taxon>Harpellales</taxon>
        <taxon>Legeriomycetaceae</taxon>
        <taxon>Smittium</taxon>
    </lineage>
</organism>
<dbReference type="InterPro" id="IPR050494">
    <property type="entry name" value="Ser_Thr_dual-spec_kinase"/>
</dbReference>
<feature type="compositionally biased region" description="Basic and acidic residues" evidence="7">
    <location>
        <begin position="1541"/>
        <end position="1556"/>
    </location>
</feature>
<feature type="binding site" evidence="6">
    <location>
        <position position="927"/>
    </location>
    <ligand>
        <name>ATP</name>
        <dbReference type="ChEBI" id="CHEBI:30616"/>
    </ligand>
</feature>
<evidence type="ECO:0000259" key="8">
    <source>
        <dbReference type="PROSITE" id="PS50011"/>
    </source>
</evidence>
<dbReference type="Gene3D" id="3.30.200.20">
    <property type="entry name" value="Phosphorylase Kinase, domain 1"/>
    <property type="match status" value="1"/>
</dbReference>
<keyword evidence="5 6" id="KW-0067">ATP-binding</keyword>
<dbReference type="PROSITE" id="PS00108">
    <property type="entry name" value="PROTEIN_KINASE_ST"/>
    <property type="match status" value="1"/>
</dbReference>
<dbReference type="GO" id="GO:0005737">
    <property type="term" value="C:cytoplasm"/>
    <property type="evidence" value="ECO:0007669"/>
    <property type="project" value="TreeGrafter"/>
</dbReference>
<dbReference type="PANTHER" id="PTHR24058:SF17">
    <property type="entry name" value="HOMEODOMAIN INTERACTING PROTEIN KINASE, ISOFORM D"/>
    <property type="match status" value="1"/>
</dbReference>
<sequence length="1556" mass="178343">MYKNHTKENFLNYLEDHDWNYHLKSYLPPKERSSSSESFYQSPRSSNSKTSSRERISPVTPNFTNHPQDIFGLHRINSSSIARNVTSYQDSESEIKKPKGYHSHVVTIYPEQDSNKKDHVPANNPKAVIYPNIENPIKPLKHLESTNTFLQKSKSQISHNTLRKIPCFESSTPESLNKSNKIPVFTNVGVDDSPLSDSITSPTFDTITHQEKDHVFDSDWYSNSKNVNPVAFRELGKEYSDGTSTPYSVNDDEFLSEKHNSINVTESPDIPKDKIPYQRQGSTNTDKTRAESSKNKLYENYSSLDKTSSLSHSSPNTNERHSNLDPSSSILRHQVVNTIGSISDEHLIYHDSCLKANEISKQNVKHEYEINQKIHQIDSDTKNNIAYDMGHSLVSNNAYSSYETSVDFVNEKKSPRYNAQLSYNEPEFYRNLVENNLCLGHKENSDFTYPNKMNNPFTKSEANDRLEKNRVDANNHAYSNVYSKEHNYLNAEPFVPDSPQDHLKQGHAPNNKSKKKYFSPVNNTHKKSFMLPDSVVEYQNSHKHSKDILNSDTKLDEYSHIVNYRRSSRSNVKNSLNSNTLYPELKIETKNLKNNSDPGSTKTNVHTHTLSSGLYSALNTLEISEIDKKETYSASSRLEAYRENPKHLRNKSIHKPLEKTASLKVYPISPNIFSPNISFPKDDARNVLRESSLGESNNTWTSESLLPLNVTDVWNFSKDTLIPYQQQHNQFTHSIATSGKSYENKYIKNLDNLELHQREYLEKRQNRFKKNVGARNRALTLGNSLKQRNESAHFDNSQNIYSKHTVSIKTPSNPSKDNHSINKGLSEPRKNTKPFTAEEINSYNNTKFVNFTHPAPNKFKKILTKPSEGVKNGGYDNENSDFIMRVSDIIGDKKGQQYEIIDSLGSGTFGQVAKCLNLVNQKLYAVKVIKNKPAYYKQSLVEITMLRNLNDAEKKRNNNTYCNQRRGSSNSISEFHLDESTNFKQFFVQNEDNFVFRDHLVIVNELLGINLYEYIKSTNYVGLSVGKIQHISRQLLGGLEILDKEKIVHSDLKPENIMIVNKDSMDIKIIDFGSATFESGSCFSYIQSRFYRSIEVVMGIPYTCRIDMWSLGCIVAEMFLGLPLFPASSEHDLLIRVFKLLGVPVSGMVDSMPHEKKQKYFVRNHSCNNMGYDYYPRPESENSHIERYINIMPHTVANARKSLNDHFQSKFNRKTVGSDLPFNRADEYNFSLEYISDFLANLLVLDSSKRLSPQNGLSHPFITTNNKHSLFKQKQANSPYNYSSFQKKSLSANANTGNISGDNRFVNYNTQNNIYPKGSLSYINNYNSLSNSNSNALHNRDYKNGFPNTNPNNINRNQDHAYEKVKGGSSSAQHQYGGRNYDLKNIYQNYPILNSDKYNSGIESSYSYENYQPEQSLNFQNINQSHFSRDYNDRFKVSYEQHQNKTEHMTTHMVGGRSVPKALESMSTRHVTKKEKHTNFNSTRASGNLGVLFEKLPPHETFSMRYSPGGEEYEEINDGEDFVVVGGKYSTENSGKNSRVYYERNRETGTDSDIYR</sequence>
<evidence type="ECO:0000313" key="9">
    <source>
        <dbReference type="EMBL" id="PVZ98042.1"/>
    </source>
</evidence>
<accession>A0A2U1IZ85</accession>
<dbReference type="Gene3D" id="1.10.510.10">
    <property type="entry name" value="Transferase(Phosphotransferase) domain 1"/>
    <property type="match status" value="1"/>
</dbReference>
<dbReference type="SUPFAM" id="SSF56112">
    <property type="entry name" value="Protein kinase-like (PK-like)"/>
    <property type="match status" value="1"/>
</dbReference>
<protein>
    <recommendedName>
        <fullName evidence="8">Protein kinase domain-containing protein</fullName>
    </recommendedName>
</protein>
<dbReference type="GO" id="GO:0004713">
    <property type="term" value="F:protein tyrosine kinase activity"/>
    <property type="evidence" value="ECO:0007669"/>
    <property type="project" value="TreeGrafter"/>
</dbReference>
<dbReference type="InterPro" id="IPR011009">
    <property type="entry name" value="Kinase-like_dom_sf"/>
</dbReference>
<feature type="compositionally biased region" description="Basic and acidic residues" evidence="7">
    <location>
        <begin position="816"/>
        <end position="830"/>
    </location>
</feature>
<evidence type="ECO:0000313" key="10">
    <source>
        <dbReference type="Proteomes" id="UP000245591"/>
    </source>
</evidence>
<dbReference type="Pfam" id="PF00069">
    <property type="entry name" value="Pkinase"/>
    <property type="match status" value="1"/>
</dbReference>
<dbReference type="EMBL" id="MBFU01000593">
    <property type="protein sequence ID" value="PVZ98042.1"/>
    <property type="molecule type" value="Genomic_DNA"/>
</dbReference>
<dbReference type="PROSITE" id="PS50011">
    <property type="entry name" value="PROTEIN_KINASE_DOM"/>
    <property type="match status" value="1"/>
</dbReference>
<keyword evidence="1" id="KW-0723">Serine/threonine-protein kinase</keyword>
<feature type="compositionally biased region" description="Basic and acidic residues" evidence="7">
    <location>
        <begin position="286"/>
        <end position="297"/>
    </location>
</feature>
<feature type="compositionally biased region" description="Low complexity" evidence="7">
    <location>
        <begin position="35"/>
        <end position="50"/>
    </location>
</feature>
<evidence type="ECO:0000256" key="6">
    <source>
        <dbReference type="PROSITE-ProRule" id="PRU10141"/>
    </source>
</evidence>
<dbReference type="InterPro" id="IPR000719">
    <property type="entry name" value="Prot_kinase_dom"/>
</dbReference>
<evidence type="ECO:0000256" key="2">
    <source>
        <dbReference type="ARBA" id="ARBA00022679"/>
    </source>
</evidence>
<dbReference type="PANTHER" id="PTHR24058">
    <property type="entry name" value="DUAL SPECIFICITY PROTEIN KINASE"/>
    <property type="match status" value="1"/>
</dbReference>
<evidence type="ECO:0000256" key="1">
    <source>
        <dbReference type="ARBA" id="ARBA00022527"/>
    </source>
</evidence>
<dbReference type="PROSITE" id="PS00107">
    <property type="entry name" value="PROTEIN_KINASE_ATP"/>
    <property type="match status" value="1"/>
</dbReference>
<evidence type="ECO:0000256" key="3">
    <source>
        <dbReference type="ARBA" id="ARBA00022741"/>
    </source>
</evidence>
<feature type="domain" description="Protein kinase" evidence="8">
    <location>
        <begin position="898"/>
        <end position="1262"/>
    </location>
</feature>
<keyword evidence="2" id="KW-0808">Transferase</keyword>
<dbReference type="GO" id="GO:0005524">
    <property type="term" value="F:ATP binding"/>
    <property type="evidence" value="ECO:0007669"/>
    <property type="project" value="UniProtKB-UniRule"/>
</dbReference>
<feature type="region of interest" description="Disordered" evidence="7">
    <location>
        <begin position="807"/>
        <end position="832"/>
    </location>
</feature>
<dbReference type="InterPro" id="IPR017441">
    <property type="entry name" value="Protein_kinase_ATP_BS"/>
</dbReference>
<keyword evidence="10" id="KW-1185">Reference proteome</keyword>